<dbReference type="EMBL" id="CACRXK020026677">
    <property type="protein sequence ID" value="CAB4040355.1"/>
    <property type="molecule type" value="Genomic_DNA"/>
</dbReference>
<proteinExistence type="predicted"/>
<reference evidence="1" key="1">
    <citation type="submission" date="2020-04" db="EMBL/GenBank/DDBJ databases">
        <authorList>
            <person name="Alioto T."/>
            <person name="Alioto T."/>
            <person name="Gomez Garrido J."/>
        </authorList>
    </citation>
    <scope>NUCLEOTIDE SEQUENCE</scope>
    <source>
        <strain evidence="1">A484AB</strain>
    </source>
</reference>
<sequence length="557" mass="62406">MSNDAPDPHDTPDSHDTPIVIKISPEVLLNKNKKTAIVKATCSAVCGLLNSHYGGILKLTSSKSLTPAMLDELVRGIEQTLIEHLGLTGLLEYCQTEITGLGKEIIFTVKPSDRVCTVEYNLVLPTDFLVKQVLRTEPLEKIARVLKPGRPLVNVHLQNHVLEFVKESIMPEDLREENSWKKVGICRVAEGEQSDSGLPKQDCISAACNSGSSSIPFAIPKVSPRNTKCRAFCRRITDYMEQLIQDGDFDKLQTFASKMCLKNKVFPEADIEVAVHFMLALGAYRRREFVEAYDKLDKASSLITATGNAGEFEVQRLHLLACFRRGEGEYDTSYEVTYGGLQEIEGMSPGWHTAWVLNDAGYLFSILAGEERNEDVRKSLEQQAISLYTKAIDHTSTIREKLNESDQGSVLKSNLLHRCHLRRAMLSLGCKPLAEEDDGNLKVTNEEIGVAISSILVVEESSLKGDSLTDVNECYLYLVKSDLNYRRSQFSDDHCEKYTKTARDWATKARDLAAKDQFCGIFKYAQSRIDLLTKAHCRSSVEEKLFADLDDYKKCQP</sequence>
<evidence type="ECO:0000313" key="1">
    <source>
        <dbReference type="EMBL" id="CAB4040355.1"/>
    </source>
</evidence>
<evidence type="ECO:0000313" key="2">
    <source>
        <dbReference type="Proteomes" id="UP001152795"/>
    </source>
</evidence>
<keyword evidence="2" id="KW-1185">Reference proteome</keyword>
<accession>A0A7D9K3L4</accession>
<dbReference type="Proteomes" id="UP001152795">
    <property type="component" value="Unassembled WGS sequence"/>
</dbReference>
<organism evidence="1 2">
    <name type="scientific">Paramuricea clavata</name>
    <name type="common">Red gorgonian</name>
    <name type="synonym">Violescent sea-whip</name>
    <dbReference type="NCBI Taxonomy" id="317549"/>
    <lineage>
        <taxon>Eukaryota</taxon>
        <taxon>Metazoa</taxon>
        <taxon>Cnidaria</taxon>
        <taxon>Anthozoa</taxon>
        <taxon>Octocorallia</taxon>
        <taxon>Malacalcyonacea</taxon>
        <taxon>Plexauridae</taxon>
        <taxon>Paramuricea</taxon>
    </lineage>
</organism>
<gene>
    <name evidence="1" type="ORF">PACLA_8A087438</name>
</gene>
<protein>
    <submittedName>
        <fullName evidence="1">Uncharacterized protein</fullName>
    </submittedName>
</protein>
<dbReference type="AlphaFoldDB" id="A0A7D9K3L4"/>
<dbReference type="OrthoDB" id="5947432at2759"/>
<comment type="caution">
    <text evidence="1">The sequence shown here is derived from an EMBL/GenBank/DDBJ whole genome shotgun (WGS) entry which is preliminary data.</text>
</comment>
<name>A0A7D9K3L4_PARCT</name>